<dbReference type="InterPro" id="IPR000719">
    <property type="entry name" value="Prot_kinase_dom"/>
</dbReference>
<evidence type="ECO:0000259" key="1">
    <source>
        <dbReference type="PROSITE" id="PS50011"/>
    </source>
</evidence>
<dbReference type="OrthoDB" id="339325at2759"/>
<accession>A0A1U7Z466</accession>
<dbReference type="AlphaFoldDB" id="A0A1U7Z466"/>
<dbReference type="GO" id="GO:0005524">
    <property type="term" value="F:ATP binding"/>
    <property type="evidence" value="ECO:0007669"/>
    <property type="project" value="InterPro"/>
</dbReference>
<reference evidence="3" key="1">
    <citation type="submission" date="2025-08" db="UniProtKB">
        <authorList>
            <consortium name="RefSeq"/>
        </authorList>
    </citation>
    <scope>IDENTIFICATION</scope>
</reference>
<dbReference type="InterPro" id="IPR011009">
    <property type="entry name" value="Kinase-like_dom_sf"/>
</dbReference>
<organism evidence="2 3">
    <name type="scientific">Nelumbo nucifera</name>
    <name type="common">Sacred lotus</name>
    <dbReference type="NCBI Taxonomy" id="4432"/>
    <lineage>
        <taxon>Eukaryota</taxon>
        <taxon>Viridiplantae</taxon>
        <taxon>Streptophyta</taxon>
        <taxon>Embryophyta</taxon>
        <taxon>Tracheophyta</taxon>
        <taxon>Spermatophyta</taxon>
        <taxon>Magnoliopsida</taxon>
        <taxon>Proteales</taxon>
        <taxon>Nelumbonaceae</taxon>
        <taxon>Nelumbo</taxon>
    </lineage>
</organism>
<dbReference type="STRING" id="4432.A0A1U7Z466"/>
<dbReference type="Proteomes" id="UP000189703">
    <property type="component" value="Unplaced"/>
</dbReference>
<dbReference type="RefSeq" id="XP_010245544.1">
    <property type="nucleotide sequence ID" value="XM_010247242.2"/>
</dbReference>
<name>A0A1U7Z466_NELNU</name>
<dbReference type="GeneID" id="104589057"/>
<dbReference type="InterPro" id="IPR050167">
    <property type="entry name" value="Ser_Thr_protein_kinase"/>
</dbReference>
<dbReference type="eggNOG" id="KOG0192">
    <property type="taxonomic scope" value="Eukaryota"/>
</dbReference>
<sequence>MVTGELAATKRVTLTSTCSGNLQWRMASIGRSRSNFGLSRVMMESPMRDSSSVGTPKWMAPELIHNEPFTEKCDDFSLSVISRAWNLFVFQVAKGNTGPSNIDLCAMIRVVYEVANEGSWLEIPEGPLGRLIADCWVEPNERPSCEEILLRLLDCEYTLC</sequence>
<dbReference type="InParanoid" id="A0A1U7Z466"/>
<dbReference type="SUPFAM" id="SSF56112">
    <property type="entry name" value="Protein kinase-like (PK-like)"/>
    <property type="match status" value="1"/>
</dbReference>
<dbReference type="PANTHER" id="PTHR23257">
    <property type="entry name" value="SERINE-THREONINE PROTEIN KINASE"/>
    <property type="match status" value="1"/>
</dbReference>
<evidence type="ECO:0000313" key="2">
    <source>
        <dbReference type="Proteomes" id="UP000189703"/>
    </source>
</evidence>
<gene>
    <name evidence="3" type="primary">LOC104589057</name>
</gene>
<protein>
    <submittedName>
        <fullName evidence="3">Serine/threonine-protein kinase EDR1-like</fullName>
    </submittedName>
</protein>
<dbReference type="PANTHER" id="PTHR23257:SF821">
    <property type="entry name" value="ATP BINDING PROTEIN"/>
    <property type="match status" value="1"/>
</dbReference>
<feature type="domain" description="Protein kinase" evidence="1">
    <location>
        <begin position="1"/>
        <end position="159"/>
    </location>
</feature>
<keyword evidence="2" id="KW-1185">Reference proteome</keyword>
<dbReference type="PROSITE" id="PS50011">
    <property type="entry name" value="PROTEIN_KINASE_DOM"/>
    <property type="match status" value="1"/>
</dbReference>
<dbReference type="Pfam" id="PF00069">
    <property type="entry name" value="Pkinase"/>
    <property type="match status" value="1"/>
</dbReference>
<evidence type="ECO:0000313" key="3">
    <source>
        <dbReference type="RefSeq" id="XP_010245544.1"/>
    </source>
</evidence>
<dbReference type="Gene3D" id="1.10.510.10">
    <property type="entry name" value="Transferase(Phosphotransferase) domain 1"/>
    <property type="match status" value="1"/>
</dbReference>
<dbReference type="KEGG" id="nnu:104589057"/>
<proteinExistence type="predicted"/>
<dbReference type="GO" id="GO:0004672">
    <property type="term" value="F:protein kinase activity"/>
    <property type="evidence" value="ECO:0007669"/>
    <property type="project" value="InterPro"/>
</dbReference>